<evidence type="ECO:0000259" key="4">
    <source>
        <dbReference type="Pfam" id="PF04577"/>
    </source>
</evidence>
<evidence type="ECO:0000256" key="1">
    <source>
        <dbReference type="ARBA" id="ARBA00022676"/>
    </source>
</evidence>
<evidence type="ECO:0000313" key="6">
    <source>
        <dbReference type="Proteomes" id="UP000190198"/>
    </source>
</evidence>
<keyword evidence="3" id="KW-0325">Glycoprotein</keyword>
<comment type="caution">
    <text evidence="5">The sequence shown here is derived from an EMBL/GenBank/DDBJ whole genome shotgun (WGS) entry which is preliminary data.</text>
</comment>
<accession>A0A1T2LCA6</accession>
<protein>
    <recommendedName>
        <fullName evidence="4">Glycosyltransferase 61 catalytic domain-containing protein</fullName>
    </recommendedName>
</protein>
<dbReference type="Proteomes" id="UP000190198">
    <property type="component" value="Unassembled WGS sequence"/>
</dbReference>
<dbReference type="RefSeq" id="WP_078476167.1">
    <property type="nucleotide sequence ID" value="NZ_MPRK01000016.1"/>
</dbReference>
<reference evidence="5 6" key="1">
    <citation type="submission" date="2016-11" db="EMBL/GenBank/DDBJ databases">
        <title>Mixed transmission modes and dynamic genome evolution in an obligate animal-bacterial symbiosis.</title>
        <authorList>
            <person name="Russell S.L."/>
            <person name="Corbett-Detig R.B."/>
            <person name="Cavanaugh C.M."/>
        </authorList>
    </citation>
    <scope>NUCLEOTIDE SEQUENCE [LARGE SCALE GENOMIC DNA]</scope>
    <source>
        <strain evidence="5">Sp-SM6</strain>
    </source>
</reference>
<dbReference type="OrthoDB" id="288504at2"/>
<dbReference type="Pfam" id="PF04577">
    <property type="entry name" value="Glyco_transf_61"/>
    <property type="match status" value="1"/>
</dbReference>
<gene>
    <name evidence="5" type="ORF">BOW52_01845</name>
</gene>
<dbReference type="EMBL" id="MPRK01000016">
    <property type="protein sequence ID" value="OOZ42729.1"/>
    <property type="molecule type" value="Genomic_DNA"/>
</dbReference>
<sequence length="383" mass="44696">MAVKKGSIRHFRWFISNLAVNLIPALKRKIILYNRIIPAAEAGAADMRESTQATNFNAEEREFINYLPRQLPEQLKRKIACIEFHDKTLLGNTGALVDDNNQALISFMRSRPFVNYHDFRPEILNPVNKGEVRYFNMLGSHRGHRHLFHFLIDRMPQLYYALNLFKLAEQPLIVLINEDVPKFQRDLYRFISNDYPNVSFVEVPHNERWKVENLFHVDYYQTIKTTLADPDFLKFLKTTFMRGYGIDNNLSPTDRIYVCREDTKNRRFVNEQEIAAVFEEFGFKKILAGKLSFEEQIRTFNNAQYIAGIHGAGLTNILFSSPGARALEIFSEDHVKDTYFLLSRTLGQDYSYLFGGTQRRHSHFHLPASRLENKLRTTLSSLT</sequence>
<name>A0A1T2LCA6_9GAMM</name>
<feature type="domain" description="Glycosyltransferase 61 catalytic" evidence="4">
    <location>
        <begin position="148"/>
        <end position="325"/>
    </location>
</feature>
<organism evidence="5 6">
    <name type="scientific">Solemya elarraichensis gill symbiont</name>
    <dbReference type="NCBI Taxonomy" id="1918949"/>
    <lineage>
        <taxon>Bacteria</taxon>
        <taxon>Pseudomonadati</taxon>
        <taxon>Pseudomonadota</taxon>
        <taxon>Gammaproteobacteria</taxon>
        <taxon>sulfur-oxidizing symbionts</taxon>
    </lineage>
</organism>
<proteinExistence type="predicted"/>
<evidence type="ECO:0000256" key="2">
    <source>
        <dbReference type="ARBA" id="ARBA00022679"/>
    </source>
</evidence>
<dbReference type="PANTHER" id="PTHR20961">
    <property type="entry name" value="GLYCOSYLTRANSFERASE"/>
    <property type="match status" value="1"/>
</dbReference>
<dbReference type="InterPro" id="IPR007657">
    <property type="entry name" value="Glycosyltransferase_61"/>
</dbReference>
<keyword evidence="2" id="KW-0808">Transferase</keyword>
<evidence type="ECO:0000256" key="3">
    <source>
        <dbReference type="ARBA" id="ARBA00023180"/>
    </source>
</evidence>
<evidence type="ECO:0000313" key="5">
    <source>
        <dbReference type="EMBL" id="OOZ42729.1"/>
    </source>
</evidence>
<dbReference type="GO" id="GO:0016757">
    <property type="term" value="F:glycosyltransferase activity"/>
    <property type="evidence" value="ECO:0007669"/>
    <property type="project" value="UniProtKB-KW"/>
</dbReference>
<keyword evidence="6" id="KW-1185">Reference proteome</keyword>
<dbReference type="AlphaFoldDB" id="A0A1T2LCA6"/>
<dbReference type="InterPro" id="IPR049625">
    <property type="entry name" value="Glyco_transf_61_cat"/>
</dbReference>
<keyword evidence="1" id="KW-0328">Glycosyltransferase</keyword>